<keyword evidence="2" id="KW-1185">Reference proteome</keyword>
<name>A0A7D4BVS6_9BACL</name>
<gene>
    <name evidence="1" type="primary">mciZ</name>
    <name evidence="1" type="ORF">GXN76_07050</name>
</gene>
<dbReference type="EMBL" id="CP048104">
    <property type="protein sequence ID" value="QKG84253.1"/>
    <property type="molecule type" value="Genomic_DNA"/>
</dbReference>
<evidence type="ECO:0000313" key="1">
    <source>
        <dbReference type="EMBL" id="QKG84253.1"/>
    </source>
</evidence>
<accession>A0A7D4BVS6</accession>
<dbReference type="KEGG" id="kpul:GXN76_07050"/>
<dbReference type="InterPro" id="IPR025177">
    <property type="entry name" value="MciZ"/>
</dbReference>
<dbReference type="Proteomes" id="UP000503088">
    <property type="component" value="Chromosome"/>
</dbReference>
<organism evidence="1 2">
    <name type="scientific">Kroppenstedtia pulmonis</name>
    <dbReference type="NCBI Taxonomy" id="1380685"/>
    <lineage>
        <taxon>Bacteria</taxon>
        <taxon>Bacillati</taxon>
        <taxon>Bacillota</taxon>
        <taxon>Bacilli</taxon>
        <taxon>Bacillales</taxon>
        <taxon>Thermoactinomycetaceae</taxon>
        <taxon>Kroppenstedtia</taxon>
    </lineage>
</organism>
<dbReference type="Pfam" id="PF13072">
    <property type="entry name" value="MciZ"/>
    <property type="match status" value="1"/>
</dbReference>
<evidence type="ECO:0000313" key="2">
    <source>
        <dbReference type="Proteomes" id="UP000503088"/>
    </source>
</evidence>
<proteinExistence type="predicted"/>
<sequence length="56" mass="6659">MRTEAGPKQLRMVGKGWQIRAALRSLARHPLTLEEWLKRQQRGRMIPTNRGRNPYF</sequence>
<protein>
    <submittedName>
        <fullName evidence="1">Z-ring formation inhibitor MciZ</fullName>
    </submittedName>
</protein>
<dbReference type="AlphaFoldDB" id="A0A7D4BVS6"/>
<reference evidence="1 2" key="1">
    <citation type="submission" date="2020-01" db="EMBL/GenBank/DDBJ databases">
        <authorList>
            <person name="Gulvik C.A."/>
            <person name="Batra D.G."/>
        </authorList>
    </citation>
    <scope>NUCLEOTIDE SEQUENCE [LARGE SCALE GENOMIC DNA]</scope>
    <source>
        <strain evidence="1 2">W9323</strain>
    </source>
</reference>